<evidence type="ECO:0000259" key="2">
    <source>
        <dbReference type="Pfam" id="PF13086"/>
    </source>
</evidence>
<dbReference type="GO" id="GO:0004386">
    <property type="term" value="F:helicase activity"/>
    <property type="evidence" value="ECO:0007669"/>
    <property type="project" value="InterPro"/>
</dbReference>
<gene>
    <name evidence="4" type="ORF">TTHERM_00266590</name>
</gene>
<feature type="domain" description="DNA2/NAM7 helicase-like C-terminal" evidence="3">
    <location>
        <begin position="1604"/>
        <end position="1786"/>
    </location>
</feature>
<name>I7M7Q5_TETTS</name>
<dbReference type="InterPro" id="IPR045055">
    <property type="entry name" value="DNA2/NAM7-like"/>
</dbReference>
<organism evidence="4 5">
    <name type="scientific">Tetrahymena thermophila (strain SB210)</name>
    <dbReference type="NCBI Taxonomy" id="312017"/>
    <lineage>
        <taxon>Eukaryota</taxon>
        <taxon>Sar</taxon>
        <taxon>Alveolata</taxon>
        <taxon>Ciliophora</taxon>
        <taxon>Intramacronucleata</taxon>
        <taxon>Oligohymenophorea</taxon>
        <taxon>Hymenostomatida</taxon>
        <taxon>Tetrahymenina</taxon>
        <taxon>Tetrahymenidae</taxon>
        <taxon>Tetrahymena</taxon>
    </lineage>
</organism>
<reference evidence="5" key="1">
    <citation type="journal article" date="2006" name="PLoS Biol.">
        <title>Macronuclear genome sequence of the ciliate Tetrahymena thermophila, a model eukaryote.</title>
        <authorList>
            <person name="Eisen J.A."/>
            <person name="Coyne R.S."/>
            <person name="Wu M."/>
            <person name="Wu D."/>
            <person name="Thiagarajan M."/>
            <person name="Wortman J.R."/>
            <person name="Badger J.H."/>
            <person name="Ren Q."/>
            <person name="Amedeo P."/>
            <person name="Jones K.M."/>
            <person name="Tallon L.J."/>
            <person name="Delcher A.L."/>
            <person name="Salzberg S.L."/>
            <person name="Silva J.C."/>
            <person name="Haas B.J."/>
            <person name="Majoros W.H."/>
            <person name="Farzad M."/>
            <person name="Carlton J.M."/>
            <person name="Smith R.K. Jr."/>
            <person name="Garg J."/>
            <person name="Pearlman R.E."/>
            <person name="Karrer K.M."/>
            <person name="Sun L."/>
            <person name="Manning G."/>
            <person name="Elde N.C."/>
            <person name="Turkewitz A.P."/>
            <person name="Asai D.J."/>
            <person name="Wilkes D.E."/>
            <person name="Wang Y."/>
            <person name="Cai H."/>
            <person name="Collins K."/>
            <person name="Stewart B.A."/>
            <person name="Lee S.R."/>
            <person name="Wilamowska K."/>
            <person name="Weinberg Z."/>
            <person name="Ruzzo W.L."/>
            <person name="Wloga D."/>
            <person name="Gaertig J."/>
            <person name="Frankel J."/>
            <person name="Tsao C.-C."/>
            <person name="Gorovsky M.A."/>
            <person name="Keeling P.J."/>
            <person name="Waller R.F."/>
            <person name="Patron N.J."/>
            <person name="Cherry J.M."/>
            <person name="Stover N.A."/>
            <person name="Krieger C.J."/>
            <person name="del Toro C."/>
            <person name="Ryder H.F."/>
            <person name="Williamson S.C."/>
            <person name="Barbeau R.A."/>
            <person name="Hamilton E.P."/>
            <person name="Orias E."/>
        </authorList>
    </citation>
    <scope>NUCLEOTIDE SEQUENCE [LARGE SCALE GENOMIC DNA]</scope>
    <source>
        <strain evidence="5">SB210</strain>
    </source>
</reference>
<dbReference type="InterPro" id="IPR047187">
    <property type="entry name" value="SF1_C_Upf1"/>
</dbReference>
<protein>
    <submittedName>
        <fullName evidence="4">AAA domain protein</fullName>
    </submittedName>
</protein>
<dbReference type="eggNOG" id="KOG1807">
    <property type="taxonomic scope" value="Eukaryota"/>
</dbReference>
<dbReference type="OrthoDB" id="392140at2759"/>
<feature type="domain" description="DNA2/NAM7 helicase helicase" evidence="2">
    <location>
        <begin position="1179"/>
        <end position="1593"/>
    </location>
</feature>
<dbReference type="CDD" id="cd06008">
    <property type="entry name" value="NF-X1-zinc-finger"/>
    <property type="match status" value="2"/>
</dbReference>
<dbReference type="SUPFAM" id="SSF52540">
    <property type="entry name" value="P-loop containing nucleoside triphosphate hydrolases"/>
    <property type="match status" value="1"/>
</dbReference>
<dbReference type="EMBL" id="GG662703">
    <property type="protein sequence ID" value="EAR95649.2"/>
    <property type="molecule type" value="Genomic_DNA"/>
</dbReference>
<keyword evidence="5" id="KW-1185">Reference proteome</keyword>
<dbReference type="GO" id="GO:0031380">
    <property type="term" value="C:nuclear RNA-directed RNA polymerase complex"/>
    <property type="evidence" value="ECO:0007669"/>
    <property type="project" value="TreeGrafter"/>
</dbReference>
<evidence type="ECO:0000259" key="3">
    <source>
        <dbReference type="Pfam" id="PF13087"/>
    </source>
</evidence>
<dbReference type="PANTHER" id="PTHR10887:SF341">
    <property type="entry name" value="NFX1-TYPE ZINC FINGER-CONTAINING PROTEIN 1"/>
    <property type="match status" value="1"/>
</dbReference>
<dbReference type="Pfam" id="PF13087">
    <property type="entry name" value="AAA_12"/>
    <property type="match status" value="1"/>
</dbReference>
<dbReference type="GeneID" id="7846374"/>
<sequence>MNPNYKGNNNILGNQGNQNLEQQQYQYGAQQNNYGQNQQLQQLNIQQDYNNNNQQNFNMNQQNFRFNANQQVHYQNQYLNQNQIGQFNQYQNNPQQQDGQQQIQQANQPNISNFNYSNSSDIPSQLNINQRQNQIDQNKFNIQQAGQNQLVAGQPQMVNQEFQFNQQMMQNQYKQSNISIESSIPSQIDPKQLQQNRNETIFSQSFFNDQNNFQQNLNQPNQQNIRQLSNQNNLQQNVFQQADQLNIYNQQQINNPNQNQNFINNNIDHQIIQDDNGNNNFFIQQNLPFQNQQIAQVQQPQIQEINQQNGFIVNQFHSTQQLQNDYNQAFIPQYPLNQKLNDLQQNQKILQQNNQRIDQFRNPPQMLLNEQNNQFQQNFYQQNYQNNILRQQLPQNEQIYQQNQQQIYFQNNKNAISQLEQNIIIPQNLQNQQNNQVQQYFGQQNYQNNNFRNQQPQIQQMEQQAQQTQQPVQSNNNQLNQIQQPNNQMVNQQLEFPQVNNEMKTLQEIYNEIQQQINSKDFENLKFFGKQKSKAFPFVSQDEQQQINEKLQHLSQQRLKQVEVHSIREQTLQSQQLSISQPQNQSNQNKQQINGINMLPLTTEQQLKDEQTQSQSKPYQKKKQEVWRNYQQQPRQDSKQKQNQEQDEQDIFDIIKDFDLSLKIEAIHQCSDWKKIKIKSQKKFQDVIQIVDELLQNIDNFGNENKESIISFLFNITKQNFINNALKDFLLRSSNYENQTIKCFIILTKTLDYLLNKLNLQIGDQIVKNLATNVEQVYNKQKTQEMEICLNQLNKIYFQIANNDSLDKYKQPNSSKSTNGFDIYFQGLLGNSQNQIPQNNFFNNQSLFNQPQNVQNNMNKNQNLNAQLVQNQQISQLFKANDKNKINRQQIQRPNFYQNYNYSLPIKTKVIPTLKEIIENRYQDFEKYLLPIPKQEKFNSIAEYLSVNYYLMREDFLLGPRQLLQSVLNDNKVKYSLFNQDFRGQIYVYCNIRVVNLKFSMDNFYVELKAQPLFMENRSCQFSNSKRLLNGSLIIICDESTKKQFIGIVSYLDPSIDQTYQTRQTVKFGVKIINITKDNDSTYFKQIIAFLQQSHKNTYYAFEPRNFWQSSYHCLKEIRKMSKDKNISIPFQDIIVEDKILLNKPEFINQQTTYKIEIQNRTITVNLNNPWPKELKGSLDDSQFEALQNMLTKSISLIQGPPGTGKSFIGITGVKILLDNWEVWNKTNSPILIICKTNQALDQFLTHILRFEKNIVRIGTRCQQPALKDYLIGKFKPNFNKHLKYLQKQMNEHISLIVKPLDQVHKIDNFLDHYQELQVDILDFVCSEFLSMIQIEVILSEKEKLLIFDRWWRNRFDESIIQDISQTNFRFKDQVTNEKKQLLKQFFDNRFKAEKEYYQKRKLDKKEKKIKAKEELEKSVNFIQQDSNILDDDEMNEELINNLEFKQIVESLEYEDYELDQKKLLSFIINKGKKGLYMDFEEYINLKIFGYKKQQEKSIKGLIQQFSEYKIKSKQYRMEKKKYYAEIIKKKRIAGMTLTGSQMNMDSLRELQYQIIILEEAGQILETHLIPLLKPGLQQIIMIGDHQQLKPNVSNYQIEQLYNYNQSMLERLIYKGVEYVELNTQRRMRSEFSNIIRQFYPKLKDHFSVQKYQNVIGMQKNFLFLNHSTPEKQIKNRVSMSNDREAQLVANLVKYILDQNQFKQKQITVLSLYQGQCRLLKYMLQLKLLSQVVVSTVDNYQGEENDIIILSLVRSNPENEIGFLKNSNRINVGFSRAKVGFYVFGNFEMFKNQKIDFWQNITQYCEANSFVQEKITSKCSQHNAIINISLQNDEIQQRSPNGGCLNVCNKRRKCNHLCEQQCHNGSCELFICNHPCNKSLPCQHQCKKKCSEICGGFCNVEVQKIIEPCGHKNTVKCGDNLEEFQCKFMVQKVFDCNHQTFVECYKLKGRLYCNEPVQFQSTCGNKNHKFQIICGLQRIYREKKICNYLVQKQCNTCNYPGQVQCSRQNEYKCQIKIQKQLMCNHSILVQCSEQKTILDQPCESKCQKILDCKHQCTNLCGQKCSKCKEKKPFTSYCCNEQMILSCAYRQATLMDQNKKFPCKCNTNICKRHFKKQKVQYGQECDEICGEVLPCSHTCKSKCRDCLYGLLHQNCNEKVEKTLACGHKAIIDCSESVLYNHCSQSIEFMNCQKSHNNIIKCFEKKKIKETLTKFQKCLQCKNESVLTLTCSHNINFPQQYFDYQYSRKPFAIPLCKEPNCGKQLVHHAFSRQIRVTFDNINNIEQQISKEFNQILLNFEEQTKNIQIQNPYGAIQNEEKYYQNEENQERKQKKSSEIIKLRTCILKQIISDFEKLIPYIENMWFKKSDDTTIQILCQAFKNIENLYFQHIDKCRIQFYLELHKKMIYFATVIYIYFQDKQSDYQQFAGFPFDPSPDIQEMILQNSRFQNELKQFCLNDILKLGKLQMKKCQNNHIVHTENLYCDNQWCYQILQDYEIQFDI</sequence>
<dbReference type="Pfam" id="PF13086">
    <property type="entry name" value="AAA_11"/>
    <property type="match status" value="1"/>
</dbReference>
<dbReference type="PANTHER" id="PTHR10887">
    <property type="entry name" value="DNA2/NAM7 HELICASE FAMILY"/>
    <property type="match status" value="1"/>
</dbReference>
<dbReference type="Proteomes" id="UP000009168">
    <property type="component" value="Unassembled WGS sequence"/>
</dbReference>
<dbReference type="GO" id="GO:0031048">
    <property type="term" value="P:regulatory ncRNA-mediated heterochromatin formation"/>
    <property type="evidence" value="ECO:0007669"/>
    <property type="project" value="TreeGrafter"/>
</dbReference>
<dbReference type="KEGG" id="tet:TTHERM_00266590"/>
<accession>I7M7Q5</accession>
<dbReference type="InterPro" id="IPR027417">
    <property type="entry name" value="P-loop_NTPase"/>
</dbReference>
<dbReference type="CDD" id="cd18808">
    <property type="entry name" value="SF1_C_Upf1"/>
    <property type="match status" value="1"/>
</dbReference>
<dbReference type="InParanoid" id="I7M7Q5"/>
<dbReference type="RefSeq" id="XP_001015894.2">
    <property type="nucleotide sequence ID" value="XM_001015894.2"/>
</dbReference>
<proteinExistence type="predicted"/>
<evidence type="ECO:0000256" key="1">
    <source>
        <dbReference type="SAM" id="MobiDB-lite"/>
    </source>
</evidence>
<evidence type="ECO:0000313" key="4">
    <source>
        <dbReference type="EMBL" id="EAR95649.2"/>
    </source>
</evidence>
<evidence type="ECO:0000313" key="5">
    <source>
        <dbReference type="Proteomes" id="UP000009168"/>
    </source>
</evidence>
<dbReference type="InterPro" id="IPR041677">
    <property type="entry name" value="DNA2/NAM7_AAA_11"/>
</dbReference>
<dbReference type="Gene3D" id="3.40.50.300">
    <property type="entry name" value="P-loop containing nucleotide triphosphate hydrolases"/>
    <property type="match status" value="3"/>
</dbReference>
<feature type="region of interest" description="Disordered" evidence="1">
    <location>
        <begin position="606"/>
        <end position="646"/>
    </location>
</feature>
<dbReference type="InterPro" id="IPR041679">
    <property type="entry name" value="DNA2/NAM7-like_C"/>
</dbReference>